<comment type="caution">
    <text evidence="5">The sequence shown here is derived from an EMBL/GenBank/DDBJ whole genome shotgun (WGS) entry which is preliminary data.</text>
</comment>
<evidence type="ECO:0000313" key="5">
    <source>
        <dbReference type="EMBL" id="RLN19511.1"/>
    </source>
</evidence>
<reference evidence="6" key="1">
    <citation type="journal article" date="2019" name="Nat. Commun.">
        <title>The genome of broomcorn millet.</title>
        <authorList>
            <person name="Zou C."/>
            <person name="Miki D."/>
            <person name="Li D."/>
            <person name="Tang Q."/>
            <person name="Xiao L."/>
            <person name="Rajput S."/>
            <person name="Deng P."/>
            <person name="Jia W."/>
            <person name="Huang R."/>
            <person name="Zhang M."/>
            <person name="Sun Y."/>
            <person name="Hu J."/>
            <person name="Fu X."/>
            <person name="Schnable P.S."/>
            <person name="Li F."/>
            <person name="Zhang H."/>
            <person name="Feng B."/>
            <person name="Zhu X."/>
            <person name="Liu R."/>
            <person name="Schnable J.C."/>
            <person name="Zhu J.-K."/>
            <person name="Zhang H."/>
        </authorList>
    </citation>
    <scope>NUCLEOTIDE SEQUENCE [LARGE SCALE GENOMIC DNA]</scope>
</reference>
<accession>A0A3L6SER9</accession>
<evidence type="ECO:0000313" key="6">
    <source>
        <dbReference type="Proteomes" id="UP000275267"/>
    </source>
</evidence>
<keyword evidence="3" id="KW-0809">Transit peptide</keyword>
<name>A0A3L6SER9_PANMI</name>
<dbReference type="PANTHER" id="PTHR47939:SF6">
    <property type="entry name" value="OS03G0168400 PROTEIN"/>
    <property type="match status" value="1"/>
</dbReference>
<comment type="similarity">
    <text evidence="1">Belongs to the PPR family. P subfamily.</text>
</comment>
<feature type="repeat" description="PPR" evidence="4">
    <location>
        <begin position="475"/>
        <end position="509"/>
    </location>
</feature>
<dbReference type="Pfam" id="PF13812">
    <property type="entry name" value="PPR_3"/>
    <property type="match status" value="1"/>
</dbReference>
<sequence>MVAILADAHMLSQAESLLLSLDDHMAMVVSSELFSRIIQAYSEASNLEKSVALYDYARCGVFREGLYRHAKYVFEDMVERKVTPNLSTYKIILAGYCWYRQFDDIERVLRDMKTNGVNDLPPGSCALSKTLSFLGLDHLGVKIKRDNATGFPKAEFFDSVGNGLYLDTDSKKFEILLVQILDTALQPDVNSELVSASQQGNVASALLVKDEAFQWGYAISPASCSELFKALCVSPAHVIDAIDLMEEMPDIFDKFGAQNLNLFIQTLSRNGMSAHARLRTNTSQVHDLLKDMECNGISPDRTTYDFLVYGFHKSGDTNSSVSMLDACIAQGIQPSNRSLRIVLSHYCRLGNLDKSLALFYLIESSGWKHGSIIRTILTSCLLSSGRYLEAKLCLNNLSKSEFIGSYTNFDDLIKKFCILGDLKTSLNLLDTMLKKGQLPSEVSYSSVIYRLCTLKEFDQAPDFLVEMQFASLTPSETSCDALVHGLCATGRTCDARKILQMLITLGSAPSYGMYRVVLDSYCRSNNLQKATALLHDMQQTGQVPNFEMHWSIISNFSSTNEKAEGHGEPILPNLFLNPP</sequence>
<dbReference type="Pfam" id="PF01535">
    <property type="entry name" value="PPR"/>
    <property type="match status" value="2"/>
</dbReference>
<dbReference type="STRING" id="4540.A0A3L6SER9"/>
<dbReference type="Proteomes" id="UP000275267">
    <property type="component" value="Unassembled WGS sequence"/>
</dbReference>
<dbReference type="InterPro" id="IPR050667">
    <property type="entry name" value="PPR-containing_protein"/>
</dbReference>
<evidence type="ECO:0000256" key="1">
    <source>
        <dbReference type="ARBA" id="ARBA00007626"/>
    </source>
</evidence>
<dbReference type="Gene3D" id="1.25.40.10">
    <property type="entry name" value="Tetratricopeptide repeat domain"/>
    <property type="match status" value="3"/>
</dbReference>
<dbReference type="InterPro" id="IPR002885">
    <property type="entry name" value="PPR_rpt"/>
</dbReference>
<dbReference type="PANTHER" id="PTHR47939">
    <property type="entry name" value="MEMBRANE-ASSOCIATED SALT-INDUCIBLE PROTEIN-LIKE"/>
    <property type="match status" value="1"/>
</dbReference>
<keyword evidence="6" id="KW-1185">Reference proteome</keyword>
<gene>
    <name evidence="5" type="ORF">C2845_PM02G36330</name>
</gene>
<dbReference type="EMBL" id="PQIB02000005">
    <property type="protein sequence ID" value="RLN19511.1"/>
    <property type="molecule type" value="Genomic_DNA"/>
</dbReference>
<evidence type="ECO:0000256" key="4">
    <source>
        <dbReference type="PROSITE-ProRule" id="PRU00708"/>
    </source>
</evidence>
<protein>
    <submittedName>
        <fullName evidence="5">Pentatricopeptide repeat-containing protein</fullName>
    </submittedName>
</protein>
<dbReference type="NCBIfam" id="TIGR00756">
    <property type="entry name" value="PPR"/>
    <property type="match status" value="2"/>
</dbReference>
<dbReference type="OrthoDB" id="773543at2759"/>
<organism evidence="5 6">
    <name type="scientific">Panicum miliaceum</name>
    <name type="common">Proso millet</name>
    <name type="synonym">Broomcorn millet</name>
    <dbReference type="NCBI Taxonomy" id="4540"/>
    <lineage>
        <taxon>Eukaryota</taxon>
        <taxon>Viridiplantae</taxon>
        <taxon>Streptophyta</taxon>
        <taxon>Embryophyta</taxon>
        <taxon>Tracheophyta</taxon>
        <taxon>Spermatophyta</taxon>
        <taxon>Magnoliopsida</taxon>
        <taxon>Liliopsida</taxon>
        <taxon>Poales</taxon>
        <taxon>Poaceae</taxon>
        <taxon>PACMAD clade</taxon>
        <taxon>Panicoideae</taxon>
        <taxon>Panicodae</taxon>
        <taxon>Paniceae</taxon>
        <taxon>Panicinae</taxon>
        <taxon>Panicum</taxon>
        <taxon>Panicum sect. Panicum</taxon>
    </lineage>
</organism>
<feature type="repeat" description="PPR" evidence="4">
    <location>
        <begin position="510"/>
        <end position="544"/>
    </location>
</feature>
<dbReference type="InterPro" id="IPR011990">
    <property type="entry name" value="TPR-like_helical_dom_sf"/>
</dbReference>
<keyword evidence="2" id="KW-0677">Repeat</keyword>
<feature type="repeat" description="PPR" evidence="4">
    <location>
        <begin position="85"/>
        <end position="119"/>
    </location>
</feature>
<evidence type="ECO:0000256" key="2">
    <source>
        <dbReference type="ARBA" id="ARBA00022737"/>
    </source>
</evidence>
<proteinExistence type="inferred from homology"/>
<feature type="repeat" description="PPR" evidence="4">
    <location>
        <begin position="300"/>
        <end position="334"/>
    </location>
</feature>
<dbReference type="PROSITE" id="PS51375">
    <property type="entry name" value="PPR"/>
    <property type="match status" value="4"/>
</dbReference>
<dbReference type="FunFam" id="1.25.40.10:FF:003126">
    <property type="entry name" value="Pentatricopeptide repeat-containing protein"/>
    <property type="match status" value="1"/>
</dbReference>
<evidence type="ECO:0000256" key="3">
    <source>
        <dbReference type="ARBA" id="ARBA00022946"/>
    </source>
</evidence>
<dbReference type="AlphaFoldDB" id="A0A3L6SER9"/>